<dbReference type="InterPro" id="IPR049201">
    <property type="entry name" value="DUF6867"/>
</dbReference>
<keyword evidence="1" id="KW-1133">Transmembrane helix</keyword>
<evidence type="ECO:0000259" key="2">
    <source>
        <dbReference type="Pfam" id="PF21741"/>
    </source>
</evidence>
<evidence type="ECO:0000256" key="1">
    <source>
        <dbReference type="SAM" id="Phobius"/>
    </source>
</evidence>
<accession>A0ABS4DSN9</accession>
<sequence length="118" mass="13820">MQGLFFETDSGVRYILRALVVLLGFWTAWRSGKAVATNWQHYPTVVVYTLILGLAMRFLHYALFAGPFVSPFFYVIDVVLLLIFSTAGYRLQRTQQMVENYYWLYQKTSPFSWTKKQA</sequence>
<feature type="transmembrane region" description="Helical" evidence="1">
    <location>
        <begin position="12"/>
        <end position="29"/>
    </location>
</feature>
<keyword evidence="1" id="KW-0812">Transmembrane</keyword>
<feature type="transmembrane region" description="Helical" evidence="1">
    <location>
        <begin position="41"/>
        <end position="60"/>
    </location>
</feature>
<comment type="caution">
    <text evidence="3">The sequence shown here is derived from an EMBL/GenBank/DDBJ whole genome shotgun (WGS) entry which is preliminary data.</text>
</comment>
<feature type="domain" description="DUF6867" evidence="2">
    <location>
        <begin position="19"/>
        <end position="116"/>
    </location>
</feature>
<dbReference type="Proteomes" id="UP000759443">
    <property type="component" value="Unassembled WGS sequence"/>
</dbReference>
<name>A0ABS4DSN9_9HYPH</name>
<protein>
    <recommendedName>
        <fullName evidence="2">DUF6867 domain-containing protein</fullName>
    </recommendedName>
</protein>
<keyword evidence="1" id="KW-0472">Membrane</keyword>
<evidence type="ECO:0000313" key="3">
    <source>
        <dbReference type="EMBL" id="MBP1848709.1"/>
    </source>
</evidence>
<evidence type="ECO:0000313" key="4">
    <source>
        <dbReference type="Proteomes" id="UP000759443"/>
    </source>
</evidence>
<dbReference type="EMBL" id="JAGGJU010000001">
    <property type="protein sequence ID" value="MBP1848709.1"/>
    <property type="molecule type" value="Genomic_DNA"/>
</dbReference>
<keyword evidence="4" id="KW-1185">Reference proteome</keyword>
<reference evidence="3 4" key="1">
    <citation type="submission" date="2021-03" db="EMBL/GenBank/DDBJ databases">
        <title>Genomic Encyclopedia of Type Strains, Phase IV (KMG-IV): sequencing the most valuable type-strain genomes for metagenomic binning, comparative biology and taxonomic classification.</title>
        <authorList>
            <person name="Goeker M."/>
        </authorList>
    </citation>
    <scope>NUCLEOTIDE SEQUENCE [LARGE SCALE GENOMIC DNA]</scope>
    <source>
        <strain evidence="3 4">DSM 21600</strain>
    </source>
</reference>
<proteinExistence type="predicted"/>
<dbReference type="Pfam" id="PF21741">
    <property type="entry name" value="DUF6867"/>
    <property type="match status" value="1"/>
</dbReference>
<gene>
    <name evidence="3" type="ORF">J2Z17_000126</name>
</gene>
<organism evidence="3 4">
    <name type="scientific">Rhizobium halophytocola</name>
    <dbReference type="NCBI Taxonomy" id="735519"/>
    <lineage>
        <taxon>Bacteria</taxon>
        <taxon>Pseudomonadati</taxon>
        <taxon>Pseudomonadota</taxon>
        <taxon>Alphaproteobacteria</taxon>
        <taxon>Hyphomicrobiales</taxon>
        <taxon>Rhizobiaceae</taxon>
        <taxon>Rhizobium/Agrobacterium group</taxon>
        <taxon>Rhizobium</taxon>
    </lineage>
</organism>
<feature type="transmembrane region" description="Helical" evidence="1">
    <location>
        <begin position="72"/>
        <end position="91"/>
    </location>
</feature>
<dbReference type="RefSeq" id="WP_209941275.1">
    <property type="nucleotide sequence ID" value="NZ_JAGGJU010000001.1"/>
</dbReference>